<keyword evidence="2" id="KW-1133">Transmembrane helix</keyword>
<dbReference type="AlphaFoldDB" id="A0A2S4PVP9"/>
<evidence type="ECO:0000313" key="4">
    <source>
        <dbReference type="EMBL" id="POS86120.1"/>
    </source>
</evidence>
<keyword evidence="5" id="KW-1185">Reference proteome</keyword>
<evidence type="ECO:0000259" key="3">
    <source>
        <dbReference type="Pfam" id="PF24535"/>
    </source>
</evidence>
<name>A0A2S4PVP9_9PEZI</name>
<keyword evidence="2" id="KW-0812">Transmembrane</keyword>
<comment type="caution">
    <text evidence="4">The sequence shown here is derived from an EMBL/GenBank/DDBJ whole genome shotgun (WGS) entry which is preliminary data.</text>
</comment>
<dbReference type="OrthoDB" id="5327148at2759"/>
<sequence>MPVVRDQDEAEKSLGVSLWNLVLGSGILISIFGLFNIIATYVFCDRAQGINGRQMRVYNNAKNARKPDSFKNFSISKTPTDDSTIDSTHHQLSPVKRKKSRFHLPLTIGSKSSRSQAQSQSKLPMKISMPIPQKEDLEKGEKIKHKVSPIIPDLERPPTALHPAYQQNDAPYPSSLRYSVVSDMTRF</sequence>
<feature type="domain" description="DUF7598" evidence="3">
    <location>
        <begin position="7"/>
        <end position="42"/>
    </location>
</feature>
<accession>A0A2S4PVP9</accession>
<dbReference type="EMBL" id="PEDP01000406">
    <property type="protein sequence ID" value="POS86120.1"/>
    <property type="molecule type" value="Genomic_DNA"/>
</dbReference>
<feature type="transmembrane region" description="Helical" evidence="2">
    <location>
        <begin position="20"/>
        <end position="44"/>
    </location>
</feature>
<proteinExistence type="predicted"/>
<protein>
    <recommendedName>
        <fullName evidence="3">DUF7598 domain-containing protein</fullName>
    </recommendedName>
</protein>
<feature type="region of interest" description="Disordered" evidence="1">
    <location>
        <begin position="149"/>
        <end position="172"/>
    </location>
</feature>
<dbReference type="STRING" id="225359.A0A2S4PVP9"/>
<organism evidence="4 5">
    <name type="scientific">Erysiphe pulchra</name>
    <dbReference type="NCBI Taxonomy" id="225359"/>
    <lineage>
        <taxon>Eukaryota</taxon>
        <taxon>Fungi</taxon>
        <taxon>Dikarya</taxon>
        <taxon>Ascomycota</taxon>
        <taxon>Pezizomycotina</taxon>
        <taxon>Leotiomycetes</taxon>
        <taxon>Erysiphales</taxon>
        <taxon>Erysiphaceae</taxon>
        <taxon>Erysiphe</taxon>
    </lineage>
</organism>
<dbReference type="Pfam" id="PF24535">
    <property type="entry name" value="DUF7598"/>
    <property type="match status" value="1"/>
</dbReference>
<keyword evidence="2" id="KW-0472">Membrane</keyword>
<evidence type="ECO:0000256" key="2">
    <source>
        <dbReference type="SAM" id="Phobius"/>
    </source>
</evidence>
<dbReference type="InterPro" id="IPR056019">
    <property type="entry name" value="DUF7598"/>
</dbReference>
<evidence type="ECO:0000256" key="1">
    <source>
        <dbReference type="SAM" id="MobiDB-lite"/>
    </source>
</evidence>
<evidence type="ECO:0000313" key="5">
    <source>
        <dbReference type="Proteomes" id="UP000237438"/>
    </source>
</evidence>
<gene>
    <name evidence="4" type="ORF">EPUL_002954</name>
</gene>
<dbReference type="Proteomes" id="UP000237438">
    <property type="component" value="Unassembled WGS sequence"/>
</dbReference>
<reference evidence="4 5" key="1">
    <citation type="submission" date="2017-10" db="EMBL/GenBank/DDBJ databases">
        <title>Development of genomic resources for the powdery mildew, Erysiphe pulchra.</title>
        <authorList>
            <person name="Wadl P.A."/>
            <person name="Mack B.M."/>
            <person name="Moore G."/>
            <person name="Beltz S.B."/>
        </authorList>
    </citation>
    <scope>NUCLEOTIDE SEQUENCE [LARGE SCALE GENOMIC DNA]</scope>
    <source>
        <strain evidence="4">Cflorida</strain>
    </source>
</reference>